<sequence>MSRRLTDIQEVTSLCGCHTIVYAGTVTDSPDPRELAELFHAVSRTMRRRTLAQLEPWGITPHHARALRCVAETEPARLRDLADRLRIAARSATEVVDALQEKGLVTRAPDPHDRRATLVSPTSDGLSLVEQIDAARAERNAEFFGALSTEDRMALQRILGSLPVE</sequence>
<dbReference type="PRINTS" id="PR00598">
    <property type="entry name" value="HTHMARR"/>
</dbReference>
<dbReference type="Proteomes" id="UP000597761">
    <property type="component" value="Unassembled WGS sequence"/>
</dbReference>
<dbReference type="EMBL" id="BMJI01000001">
    <property type="protein sequence ID" value="GGC79825.1"/>
    <property type="molecule type" value="Genomic_DNA"/>
</dbReference>
<dbReference type="SUPFAM" id="SSF46785">
    <property type="entry name" value="Winged helix' DNA-binding domain"/>
    <property type="match status" value="1"/>
</dbReference>
<reference evidence="3" key="1">
    <citation type="journal article" date="2019" name="Int. J. Syst. Evol. Microbiol.">
        <title>The Global Catalogue of Microorganisms (GCM) 10K type strain sequencing project: providing services to taxonomists for standard genome sequencing and annotation.</title>
        <authorList>
            <consortium name="The Broad Institute Genomics Platform"/>
            <consortium name="The Broad Institute Genome Sequencing Center for Infectious Disease"/>
            <person name="Wu L."/>
            <person name="Ma J."/>
        </authorList>
    </citation>
    <scope>NUCLEOTIDE SEQUENCE [LARGE SCALE GENOMIC DNA]</scope>
    <source>
        <strain evidence="3">CGMCC 1.15480</strain>
    </source>
</reference>
<dbReference type="InterPro" id="IPR000835">
    <property type="entry name" value="HTH_MarR-typ"/>
</dbReference>
<organism evidence="2 3">
    <name type="scientific">Tersicoccus solisilvae</name>
    <dbReference type="NCBI Taxonomy" id="1882339"/>
    <lineage>
        <taxon>Bacteria</taxon>
        <taxon>Bacillati</taxon>
        <taxon>Actinomycetota</taxon>
        <taxon>Actinomycetes</taxon>
        <taxon>Micrococcales</taxon>
        <taxon>Micrococcaceae</taxon>
        <taxon>Tersicoccus</taxon>
    </lineage>
</organism>
<gene>
    <name evidence="2" type="ORF">GCM10011512_03070</name>
</gene>
<dbReference type="PANTHER" id="PTHR33164">
    <property type="entry name" value="TRANSCRIPTIONAL REGULATOR, MARR FAMILY"/>
    <property type="match status" value="1"/>
</dbReference>
<dbReference type="InterPro" id="IPR036388">
    <property type="entry name" value="WH-like_DNA-bd_sf"/>
</dbReference>
<dbReference type="PROSITE" id="PS50995">
    <property type="entry name" value="HTH_MARR_2"/>
    <property type="match status" value="1"/>
</dbReference>
<evidence type="ECO:0000313" key="2">
    <source>
        <dbReference type="EMBL" id="GGC79825.1"/>
    </source>
</evidence>
<name>A0ABQ1NKY4_9MICC</name>
<evidence type="ECO:0000313" key="3">
    <source>
        <dbReference type="Proteomes" id="UP000597761"/>
    </source>
</evidence>
<protein>
    <recommendedName>
        <fullName evidence="1">HTH marR-type domain-containing protein</fullName>
    </recommendedName>
</protein>
<dbReference type="InterPro" id="IPR036390">
    <property type="entry name" value="WH_DNA-bd_sf"/>
</dbReference>
<proteinExistence type="predicted"/>
<evidence type="ECO:0000259" key="1">
    <source>
        <dbReference type="PROSITE" id="PS50995"/>
    </source>
</evidence>
<keyword evidence="3" id="KW-1185">Reference proteome</keyword>
<accession>A0ABQ1NKY4</accession>
<dbReference type="SMART" id="SM00347">
    <property type="entry name" value="HTH_MARR"/>
    <property type="match status" value="1"/>
</dbReference>
<dbReference type="Gene3D" id="1.10.10.10">
    <property type="entry name" value="Winged helix-like DNA-binding domain superfamily/Winged helix DNA-binding domain"/>
    <property type="match status" value="1"/>
</dbReference>
<comment type="caution">
    <text evidence="2">The sequence shown here is derived from an EMBL/GenBank/DDBJ whole genome shotgun (WGS) entry which is preliminary data.</text>
</comment>
<dbReference type="InterPro" id="IPR039422">
    <property type="entry name" value="MarR/SlyA-like"/>
</dbReference>
<dbReference type="PANTHER" id="PTHR33164:SF43">
    <property type="entry name" value="HTH-TYPE TRANSCRIPTIONAL REPRESSOR YETL"/>
    <property type="match status" value="1"/>
</dbReference>
<dbReference type="Pfam" id="PF01047">
    <property type="entry name" value="MarR"/>
    <property type="match status" value="1"/>
</dbReference>
<feature type="domain" description="HTH marR-type" evidence="1">
    <location>
        <begin position="32"/>
        <end position="164"/>
    </location>
</feature>